<dbReference type="PANTHER" id="PTHR42929:SF5">
    <property type="entry name" value="ABC TRANSPORTER PERMEASE PROTEIN"/>
    <property type="match status" value="1"/>
</dbReference>
<dbReference type="EMBL" id="CP006650">
    <property type="protein sequence ID" value="AGT09782.1"/>
    <property type="molecule type" value="Genomic_DNA"/>
</dbReference>
<feature type="transmembrane region" description="Helical" evidence="8">
    <location>
        <begin position="269"/>
        <end position="291"/>
    </location>
</feature>
<dbReference type="STRING" id="1367847.JCM7686_2726"/>
<dbReference type="PATRIC" id="fig|1367847.3.peg.2728"/>
<dbReference type="GO" id="GO:0005886">
    <property type="term" value="C:plasma membrane"/>
    <property type="evidence" value="ECO:0007669"/>
    <property type="project" value="UniProtKB-SubCell"/>
</dbReference>
<evidence type="ECO:0000256" key="8">
    <source>
        <dbReference type="RuleBase" id="RU363032"/>
    </source>
</evidence>
<dbReference type="Proteomes" id="UP000015480">
    <property type="component" value="Chromosome"/>
</dbReference>
<evidence type="ECO:0000313" key="10">
    <source>
        <dbReference type="EMBL" id="AGT09782.1"/>
    </source>
</evidence>
<evidence type="ECO:0000256" key="3">
    <source>
        <dbReference type="ARBA" id="ARBA00022448"/>
    </source>
</evidence>
<evidence type="ECO:0000256" key="5">
    <source>
        <dbReference type="ARBA" id="ARBA00022692"/>
    </source>
</evidence>
<organism evidence="10 11">
    <name type="scientific">Paracoccus aminophilus JCM 7686</name>
    <dbReference type="NCBI Taxonomy" id="1367847"/>
    <lineage>
        <taxon>Bacteria</taxon>
        <taxon>Pseudomonadati</taxon>
        <taxon>Pseudomonadota</taxon>
        <taxon>Alphaproteobacteria</taxon>
        <taxon>Rhodobacterales</taxon>
        <taxon>Paracoccaceae</taxon>
        <taxon>Paracoccus</taxon>
    </lineage>
</organism>
<evidence type="ECO:0000256" key="6">
    <source>
        <dbReference type="ARBA" id="ARBA00022989"/>
    </source>
</evidence>
<dbReference type="InterPro" id="IPR035906">
    <property type="entry name" value="MetI-like_sf"/>
</dbReference>
<comment type="similarity">
    <text evidence="2">Belongs to the binding-protein-dependent transport system permease family. CysTW subfamily.</text>
</comment>
<dbReference type="SUPFAM" id="SSF161098">
    <property type="entry name" value="MetI-like"/>
    <property type="match status" value="1"/>
</dbReference>
<feature type="transmembrane region" description="Helical" evidence="8">
    <location>
        <begin position="116"/>
        <end position="139"/>
    </location>
</feature>
<sequence>MSARALAPGLLGDNSADLAQERRRENRMMLALTLPALIVAGVLMLVPVGWLFSLSFVGADGGLSVENYSRIWTDGAYVAIFVTTFKIALLVTALCVGLGYPVAYVMAILPERWSRLVMLLVLVPFWTSLLVRTYAWLVLLQRRGVVNTLLQDLGLISKPLMLVNNMTGTVIGMVHVMLPFLILPLFASLRSIDCNLTRAAANLGAGPTRAFFTVFLPLTMPGLVAGTMMVFVMCLGFYITPALLGGGKVNMIAQRIEQSVSLFPTWGPAAALAVVLLVLTAGFLGASWLIVRRLKVEV</sequence>
<dbReference type="eggNOG" id="COG1176">
    <property type="taxonomic scope" value="Bacteria"/>
</dbReference>
<evidence type="ECO:0000256" key="1">
    <source>
        <dbReference type="ARBA" id="ARBA00004651"/>
    </source>
</evidence>
<feature type="transmembrane region" description="Helical" evidence="8">
    <location>
        <begin position="210"/>
        <end position="239"/>
    </location>
</feature>
<dbReference type="CDD" id="cd06261">
    <property type="entry name" value="TM_PBP2"/>
    <property type="match status" value="1"/>
</dbReference>
<evidence type="ECO:0000256" key="4">
    <source>
        <dbReference type="ARBA" id="ARBA00022475"/>
    </source>
</evidence>
<keyword evidence="5 8" id="KW-0812">Transmembrane</keyword>
<dbReference type="Gene3D" id="1.10.3720.10">
    <property type="entry name" value="MetI-like"/>
    <property type="match status" value="1"/>
</dbReference>
<dbReference type="PANTHER" id="PTHR42929">
    <property type="entry name" value="INNER MEMBRANE ABC TRANSPORTER PERMEASE PROTEIN YDCU-RELATED-RELATED"/>
    <property type="match status" value="1"/>
</dbReference>
<proteinExistence type="inferred from homology"/>
<dbReference type="PROSITE" id="PS50928">
    <property type="entry name" value="ABC_TM1"/>
    <property type="match status" value="1"/>
</dbReference>
<evidence type="ECO:0000313" key="11">
    <source>
        <dbReference type="Proteomes" id="UP000015480"/>
    </source>
</evidence>
<keyword evidence="7 8" id="KW-0472">Membrane</keyword>
<dbReference type="Pfam" id="PF00528">
    <property type="entry name" value="BPD_transp_1"/>
    <property type="match status" value="1"/>
</dbReference>
<feature type="domain" description="ABC transmembrane type-1" evidence="9">
    <location>
        <begin position="81"/>
        <end position="287"/>
    </location>
</feature>
<evidence type="ECO:0000256" key="7">
    <source>
        <dbReference type="ARBA" id="ARBA00023136"/>
    </source>
</evidence>
<keyword evidence="11" id="KW-1185">Reference proteome</keyword>
<dbReference type="AlphaFoldDB" id="S5XWU4"/>
<gene>
    <name evidence="10" type="ORF">JCM7686_2726</name>
</gene>
<keyword evidence="3 8" id="KW-0813">Transport</keyword>
<feature type="transmembrane region" description="Helical" evidence="8">
    <location>
        <begin position="30"/>
        <end position="56"/>
    </location>
</feature>
<dbReference type="KEGG" id="pami:JCM7686_2726"/>
<keyword evidence="6 8" id="KW-1133">Transmembrane helix</keyword>
<keyword evidence="4" id="KW-1003">Cell membrane</keyword>
<dbReference type="HOGENOM" id="CLU_016047_18_2_5"/>
<feature type="transmembrane region" description="Helical" evidence="8">
    <location>
        <begin position="170"/>
        <end position="189"/>
    </location>
</feature>
<evidence type="ECO:0000256" key="2">
    <source>
        <dbReference type="ARBA" id="ARBA00007069"/>
    </source>
</evidence>
<dbReference type="GO" id="GO:0055085">
    <property type="term" value="P:transmembrane transport"/>
    <property type="evidence" value="ECO:0007669"/>
    <property type="project" value="InterPro"/>
</dbReference>
<name>S5XWU4_PARAH</name>
<reference evidence="10 11" key="1">
    <citation type="journal article" date="2014" name="BMC Genomics">
        <title>Architecture and functions of a multipartite genome of the methylotrophic bacterium Paracoccus aminophilus JCM 7686, containing primary and secondary chromids.</title>
        <authorList>
            <person name="Dziewit L."/>
            <person name="Czarnecki J."/>
            <person name="Wibberg D."/>
            <person name="Radlinska M."/>
            <person name="Mrozek P."/>
            <person name="Szymczak M."/>
            <person name="Schluter A."/>
            <person name="Puhler A."/>
            <person name="Bartosik D."/>
        </authorList>
    </citation>
    <scope>NUCLEOTIDE SEQUENCE [LARGE SCALE GENOMIC DNA]</scope>
    <source>
        <strain evidence="10">JCM 7686</strain>
    </source>
</reference>
<protein>
    <submittedName>
        <fullName evidence="10">Spermidine/putrescine transport system, permease protein</fullName>
    </submittedName>
</protein>
<evidence type="ECO:0000259" key="9">
    <source>
        <dbReference type="PROSITE" id="PS50928"/>
    </source>
</evidence>
<feature type="transmembrane region" description="Helical" evidence="8">
    <location>
        <begin position="76"/>
        <end position="109"/>
    </location>
</feature>
<accession>S5XWU4</accession>
<dbReference type="RefSeq" id="WP_020951420.1">
    <property type="nucleotide sequence ID" value="NC_022041.1"/>
</dbReference>
<comment type="subcellular location">
    <subcellularLocation>
        <location evidence="1 8">Cell membrane</location>
        <topology evidence="1 8">Multi-pass membrane protein</topology>
    </subcellularLocation>
</comment>
<dbReference type="InterPro" id="IPR000515">
    <property type="entry name" value="MetI-like"/>
</dbReference>